<dbReference type="RefSeq" id="WP_339599126.1">
    <property type="nucleotide sequence ID" value="NZ_JBAVVI010000061.1"/>
</dbReference>
<dbReference type="Proteomes" id="UP001380290">
    <property type="component" value="Unassembled WGS sequence"/>
</dbReference>
<evidence type="ECO:0000313" key="1">
    <source>
        <dbReference type="EMBL" id="MEJ5863543.1"/>
    </source>
</evidence>
<organism evidence="1 2">
    <name type="scientific">Pseudomonas farsensis</name>
    <dbReference type="NCBI Taxonomy" id="2745492"/>
    <lineage>
        <taxon>Bacteria</taxon>
        <taxon>Pseudomonadati</taxon>
        <taxon>Pseudomonadota</taxon>
        <taxon>Gammaproteobacteria</taxon>
        <taxon>Pseudomonadales</taxon>
        <taxon>Pseudomonadaceae</taxon>
        <taxon>Pseudomonas</taxon>
    </lineage>
</organism>
<name>A0ABU8QSD8_9PSED</name>
<keyword evidence="2" id="KW-1185">Reference proteome</keyword>
<reference evidence="1 2" key="1">
    <citation type="submission" date="2024-02" db="EMBL/GenBank/DDBJ databases">
        <title>Identification of pathogenicity and growth-promoting function of Pseudomonas putida variant.</title>
        <authorList>
            <person name="Sun J."/>
        </authorList>
    </citation>
    <scope>NUCLEOTIDE SEQUENCE [LARGE SCALE GENOMIC DNA]</scope>
    <source>
        <strain evidence="1 2">A03</strain>
    </source>
</reference>
<protein>
    <submittedName>
        <fullName evidence="1">Uncharacterized protein</fullName>
    </submittedName>
</protein>
<gene>
    <name evidence="1" type="ORF">V7S98_09935</name>
</gene>
<accession>A0ABU8QSD8</accession>
<proteinExistence type="predicted"/>
<evidence type="ECO:0000313" key="2">
    <source>
        <dbReference type="Proteomes" id="UP001380290"/>
    </source>
</evidence>
<sequence length="77" mass="8731">MLDSEKRYRAYKLLRELDSLTSSTMNQVAYGHFGGSEWVEACVAHRAAFHEWIMFAESLSDEVAPIGPQDSEPEKPI</sequence>
<dbReference type="EMBL" id="JBBHLC010000021">
    <property type="protein sequence ID" value="MEJ5863543.1"/>
    <property type="molecule type" value="Genomic_DNA"/>
</dbReference>
<comment type="caution">
    <text evidence="1">The sequence shown here is derived from an EMBL/GenBank/DDBJ whole genome shotgun (WGS) entry which is preliminary data.</text>
</comment>